<dbReference type="AlphaFoldDB" id="A0AAD9DWL9"/>
<reference evidence="2" key="1">
    <citation type="submission" date="2023-03" db="EMBL/GenBank/DDBJ databases">
        <title>Electrophorus voltai genome.</title>
        <authorList>
            <person name="Bian C."/>
        </authorList>
    </citation>
    <scope>NUCLEOTIDE SEQUENCE</scope>
    <source>
        <strain evidence="2">CB-2022</strain>
        <tissue evidence="2">Muscle</tissue>
    </source>
</reference>
<name>A0AAD9DWL9_9TELE</name>
<evidence type="ECO:0000313" key="2">
    <source>
        <dbReference type="EMBL" id="KAK1798165.1"/>
    </source>
</evidence>
<proteinExistence type="predicted"/>
<dbReference type="Proteomes" id="UP001239994">
    <property type="component" value="Unassembled WGS sequence"/>
</dbReference>
<dbReference type="EMBL" id="JAROKS010000012">
    <property type="protein sequence ID" value="KAK1798165.1"/>
    <property type="molecule type" value="Genomic_DNA"/>
</dbReference>
<accession>A0AAD9DWL9</accession>
<evidence type="ECO:0000256" key="1">
    <source>
        <dbReference type="SAM" id="MobiDB-lite"/>
    </source>
</evidence>
<feature type="region of interest" description="Disordered" evidence="1">
    <location>
        <begin position="1"/>
        <end position="25"/>
    </location>
</feature>
<organism evidence="2 3">
    <name type="scientific">Electrophorus voltai</name>
    <dbReference type="NCBI Taxonomy" id="2609070"/>
    <lineage>
        <taxon>Eukaryota</taxon>
        <taxon>Metazoa</taxon>
        <taxon>Chordata</taxon>
        <taxon>Craniata</taxon>
        <taxon>Vertebrata</taxon>
        <taxon>Euteleostomi</taxon>
        <taxon>Actinopterygii</taxon>
        <taxon>Neopterygii</taxon>
        <taxon>Teleostei</taxon>
        <taxon>Ostariophysi</taxon>
        <taxon>Gymnotiformes</taxon>
        <taxon>Gymnotoidei</taxon>
        <taxon>Gymnotidae</taxon>
        <taxon>Electrophorus</taxon>
    </lineage>
</organism>
<sequence>MPGKGKKQKVVESGPGECGPSADAGESYRTASVHRDCYNDVQYSELRTVDSCYTAERPSLILTSIHKFTTEKEPIGRFWRGPDYGLGSDSPESYRDQPNYVNRHSKVDSIGSYDPYVDDYKGSDDCGEKGEYSNINLRSDMGV</sequence>
<gene>
    <name evidence="2" type="ORF">P4O66_000657</name>
</gene>
<protein>
    <submittedName>
        <fullName evidence="2">Uncharacterized protein</fullName>
    </submittedName>
</protein>
<comment type="caution">
    <text evidence="2">The sequence shown here is derived from an EMBL/GenBank/DDBJ whole genome shotgun (WGS) entry which is preliminary data.</text>
</comment>
<keyword evidence="3" id="KW-1185">Reference proteome</keyword>
<evidence type="ECO:0000313" key="3">
    <source>
        <dbReference type="Proteomes" id="UP001239994"/>
    </source>
</evidence>